<organism evidence="1 2">
    <name type="scientific">Methanospirillum purgamenti</name>
    <dbReference type="NCBI Taxonomy" id="2834276"/>
    <lineage>
        <taxon>Archaea</taxon>
        <taxon>Methanobacteriati</taxon>
        <taxon>Methanobacteriota</taxon>
        <taxon>Stenosarchaea group</taxon>
        <taxon>Methanomicrobia</taxon>
        <taxon>Methanomicrobiales</taxon>
        <taxon>Methanospirillaceae</taxon>
        <taxon>Methanospirillum</taxon>
    </lineage>
</organism>
<dbReference type="GeneID" id="65096946"/>
<evidence type="ECO:0000313" key="1">
    <source>
        <dbReference type="EMBL" id="QVV90248.1"/>
    </source>
</evidence>
<dbReference type="Proteomes" id="UP000680656">
    <property type="component" value="Chromosome"/>
</dbReference>
<sequence>MKIISKIGLFLVLSILITGIVSAENTTDIKTASEYAWNGTWSSPQYTLYISQDESGISGAYVPMDLLEYDSGYLEGTLSSDGKTYSGIWIESGKSTNTFSNDRMSFTINGSTDPQGPMTEPAQYTSNATRIGEIVDPANPWTGNYVSEWKSYNLTQDGFVLTGTNEPLPDNNDNPGVMNGTVSEDGMSYTVTWIEKGGYTFVMADDGNSMNVTITKSLEPDAIAEEMTFTR</sequence>
<protein>
    <submittedName>
        <fullName evidence="1">Uncharacterized protein</fullName>
    </submittedName>
</protein>
<accession>A0A8E7B317</accession>
<gene>
    <name evidence="1" type="ORF">KHC33_07140</name>
</gene>
<name>A0A8E7B317_9EURY</name>
<dbReference type="EMBL" id="CP075546">
    <property type="protein sequence ID" value="QVV90248.1"/>
    <property type="molecule type" value="Genomic_DNA"/>
</dbReference>
<proteinExistence type="predicted"/>
<dbReference type="KEGG" id="mrtj:KHC33_07140"/>
<dbReference type="RefSeq" id="WP_214421019.1">
    <property type="nucleotide sequence ID" value="NZ_CP075546.1"/>
</dbReference>
<keyword evidence="2" id="KW-1185">Reference proteome</keyword>
<reference evidence="1 2" key="1">
    <citation type="submission" date="2021-05" db="EMBL/GenBank/DDBJ databases">
        <title>A novel Methanospirillum isolate from a pyrite-forming mixed culture.</title>
        <authorList>
            <person name="Bunk B."/>
            <person name="Sproer C."/>
            <person name="Spring S."/>
            <person name="Pester M."/>
        </authorList>
    </citation>
    <scope>NUCLEOTIDE SEQUENCE [LARGE SCALE GENOMIC DNA]</scope>
    <source>
        <strain evidence="1 2">J.3.6.1-F.2.7.3</strain>
    </source>
</reference>
<evidence type="ECO:0000313" key="2">
    <source>
        <dbReference type="Proteomes" id="UP000680656"/>
    </source>
</evidence>
<dbReference type="AlphaFoldDB" id="A0A8E7B317"/>